<feature type="region of interest" description="Disordered" evidence="1">
    <location>
        <begin position="36"/>
        <end position="59"/>
    </location>
</feature>
<keyword evidence="3" id="KW-1185">Reference proteome</keyword>
<comment type="caution">
    <text evidence="2">The sequence shown here is derived from an EMBL/GenBank/DDBJ whole genome shotgun (WGS) entry which is preliminary data.</text>
</comment>
<dbReference type="Proteomes" id="UP000604661">
    <property type="component" value="Unassembled WGS sequence"/>
</dbReference>
<reference evidence="2 3" key="1">
    <citation type="journal article" date="2020" name="ISME J.">
        <title>Comparative genomics reveals insights into cyanobacterial evolution and habitat adaptation.</title>
        <authorList>
            <person name="Chen M.Y."/>
            <person name="Teng W.K."/>
            <person name="Zhao L."/>
            <person name="Hu C.X."/>
            <person name="Zhou Y.K."/>
            <person name="Han B.P."/>
            <person name="Song L.R."/>
            <person name="Shu W.S."/>
        </authorList>
    </citation>
    <scope>NUCLEOTIDE SEQUENCE [LARGE SCALE GENOMIC DNA]</scope>
    <source>
        <strain evidence="2 3">FACHB-391</strain>
    </source>
</reference>
<sequence length="59" mass="6660">MTVLTKLQQFLKSIKEAPAQIINYISSAAARIFSPKDDDYPDTGVQPFEGDIPDDKRKF</sequence>
<proteinExistence type="predicted"/>
<gene>
    <name evidence="2" type="ORF">H6G95_25040</name>
</gene>
<protein>
    <recommendedName>
        <fullName evidence="4">Menaquinone-specific isochorismate synthase</fullName>
    </recommendedName>
</protein>
<evidence type="ECO:0000313" key="3">
    <source>
        <dbReference type="Proteomes" id="UP000604661"/>
    </source>
</evidence>
<evidence type="ECO:0000256" key="1">
    <source>
        <dbReference type="SAM" id="MobiDB-lite"/>
    </source>
</evidence>
<evidence type="ECO:0008006" key="4">
    <source>
        <dbReference type="Google" id="ProtNLM"/>
    </source>
</evidence>
<evidence type="ECO:0000313" key="2">
    <source>
        <dbReference type="EMBL" id="MBD2563818.1"/>
    </source>
</evidence>
<organism evidence="2 3">
    <name type="scientific">Nostoc linckia FACHB-391</name>
    <dbReference type="NCBI Taxonomy" id="2692906"/>
    <lineage>
        <taxon>Bacteria</taxon>
        <taxon>Bacillati</taxon>
        <taxon>Cyanobacteriota</taxon>
        <taxon>Cyanophyceae</taxon>
        <taxon>Nostocales</taxon>
        <taxon>Nostocaceae</taxon>
        <taxon>Nostoc</taxon>
    </lineage>
</organism>
<name>A0ABR8F0X3_NOSLI</name>
<dbReference type="RefSeq" id="WP_190893720.1">
    <property type="nucleotide sequence ID" value="NZ_JACJTE010000036.1"/>
</dbReference>
<accession>A0ABR8F0X3</accession>
<dbReference type="EMBL" id="JACJTE010000036">
    <property type="protein sequence ID" value="MBD2563818.1"/>
    <property type="molecule type" value="Genomic_DNA"/>
</dbReference>